<dbReference type="InterPro" id="IPR046525">
    <property type="entry name" value="DUF6702"/>
</dbReference>
<dbReference type="AlphaFoldDB" id="A0A5C6RTB9"/>
<dbReference type="OrthoDB" id="5735516at2"/>
<name>A0A5C6RTB9_9FLAO</name>
<gene>
    <name evidence="1" type="ORF">FRY74_07105</name>
</gene>
<comment type="caution">
    <text evidence="1">The sequence shown here is derived from an EMBL/GenBank/DDBJ whole genome shotgun (WGS) entry which is preliminary data.</text>
</comment>
<accession>A0A5C6RTB9</accession>
<evidence type="ECO:0008006" key="3">
    <source>
        <dbReference type="Google" id="ProtNLM"/>
    </source>
</evidence>
<reference evidence="1 2" key="1">
    <citation type="submission" date="2019-08" db="EMBL/GenBank/DDBJ databases">
        <title>Genome of Vicingus serpentipes NCIMB 15042.</title>
        <authorList>
            <person name="Bowman J.P."/>
        </authorList>
    </citation>
    <scope>NUCLEOTIDE SEQUENCE [LARGE SCALE GENOMIC DNA]</scope>
    <source>
        <strain evidence="1 2">NCIMB 15042</strain>
    </source>
</reference>
<sequence>MIRKFLLIVFLAVGFAFAPHEYFVSVTEAEYNEEAQTFQMTIKFIGHDLEKALTEAGVPELNLGTDNELNLADKYILDYINKTFQINVNDKVLMLKMVGKEVGNDDFIYCYIETDKIRKPKNISFENSMLTEVFLAQENIVYLTINSKKESFSFNKEKQSETLNIE</sequence>
<dbReference type="EMBL" id="VOOS01000003">
    <property type="protein sequence ID" value="TXB65185.1"/>
    <property type="molecule type" value="Genomic_DNA"/>
</dbReference>
<evidence type="ECO:0000313" key="1">
    <source>
        <dbReference type="EMBL" id="TXB65185.1"/>
    </source>
</evidence>
<evidence type="ECO:0000313" key="2">
    <source>
        <dbReference type="Proteomes" id="UP000321721"/>
    </source>
</evidence>
<organism evidence="1 2">
    <name type="scientific">Vicingus serpentipes</name>
    <dbReference type="NCBI Taxonomy" id="1926625"/>
    <lineage>
        <taxon>Bacteria</taxon>
        <taxon>Pseudomonadati</taxon>
        <taxon>Bacteroidota</taxon>
        <taxon>Flavobacteriia</taxon>
        <taxon>Flavobacteriales</taxon>
        <taxon>Vicingaceae</taxon>
        <taxon>Vicingus</taxon>
    </lineage>
</organism>
<protein>
    <recommendedName>
        <fullName evidence="3">Peptidase E</fullName>
    </recommendedName>
</protein>
<dbReference type="RefSeq" id="WP_147099999.1">
    <property type="nucleotide sequence ID" value="NZ_VOOS01000003.1"/>
</dbReference>
<dbReference type="Proteomes" id="UP000321721">
    <property type="component" value="Unassembled WGS sequence"/>
</dbReference>
<proteinExistence type="predicted"/>
<keyword evidence="2" id="KW-1185">Reference proteome</keyword>
<dbReference type="Pfam" id="PF20420">
    <property type="entry name" value="DUF6702"/>
    <property type="match status" value="1"/>
</dbReference>